<dbReference type="InterPro" id="IPR003180">
    <property type="entry name" value="MPG"/>
</dbReference>
<comment type="caution">
    <text evidence="6">The sequence shown here is derived from an EMBL/GenBank/DDBJ whole genome shotgun (WGS) entry which is preliminary data.</text>
</comment>
<dbReference type="PANTHER" id="PTHR10429">
    <property type="entry name" value="DNA-3-METHYLADENINE GLYCOSYLASE"/>
    <property type="match status" value="1"/>
</dbReference>
<evidence type="ECO:0000256" key="1">
    <source>
        <dbReference type="ARBA" id="ARBA00009232"/>
    </source>
</evidence>
<dbReference type="HAMAP" id="MF_00527">
    <property type="entry name" value="3MGH"/>
    <property type="match status" value="1"/>
</dbReference>
<reference evidence="6 7" key="1">
    <citation type="journal article" date="2016" name="Nat. Commun.">
        <title>Thousands of microbial genomes shed light on interconnected biogeochemical processes in an aquifer system.</title>
        <authorList>
            <person name="Anantharaman K."/>
            <person name="Brown C.T."/>
            <person name="Hug L.A."/>
            <person name="Sharon I."/>
            <person name="Castelle C.J."/>
            <person name="Probst A.J."/>
            <person name="Thomas B.C."/>
            <person name="Singh A."/>
            <person name="Wilkins M.J."/>
            <person name="Karaoz U."/>
            <person name="Brodie E.L."/>
            <person name="Williams K.H."/>
            <person name="Hubbard S.S."/>
            <person name="Banfield J.F."/>
        </authorList>
    </citation>
    <scope>NUCLEOTIDE SEQUENCE [LARGE SCALE GENOMIC DNA]</scope>
</reference>
<gene>
    <name evidence="6" type="ORF">A3H05_00810</name>
</gene>
<proteinExistence type="inferred from homology"/>
<evidence type="ECO:0000313" key="7">
    <source>
        <dbReference type="Proteomes" id="UP000177334"/>
    </source>
</evidence>
<dbReference type="SUPFAM" id="SSF50486">
    <property type="entry name" value="FMT C-terminal domain-like"/>
    <property type="match status" value="1"/>
</dbReference>
<dbReference type="InterPro" id="IPR036995">
    <property type="entry name" value="MPG_sf"/>
</dbReference>
<dbReference type="EMBL" id="MFIP01000001">
    <property type="protein sequence ID" value="OGF92847.1"/>
    <property type="molecule type" value="Genomic_DNA"/>
</dbReference>
<evidence type="ECO:0000256" key="4">
    <source>
        <dbReference type="ARBA" id="ARBA00023204"/>
    </source>
</evidence>
<dbReference type="Proteomes" id="UP000177334">
    <property type="component" value="Unassembled WGS sequence"/>
</dbReference>
<accession>A0A1F5XY23</accession>
<evidence type="ECO:0000256" key="3">
    <source>
        <dbReference type="ARBA" id="ARBA00022801"/>
    </source>
</evidence>
<dbReference type="GO" id="GO:0006284">
    <property type="term" value="P:base-excision repair"/>
    <property type="evidence" value="ECO:0007669"/>
    <property type="project" value="InterPro"/>
</dbReference>
<sequence>MKQVPRAMVLGQKFFNRTAIKVARELLGKFLCRRASLRRRTSKCYMVTETEAYVGPEDKASHAHRGKTLRNTPMFGPAGRWYVYFTYGMHWMLNIVTGSDGYPAAVLIRALGSPTSPGSMTSVDGPGRVTKFLKIDRRFNDKRADKKIGLWIENHGIKIKKHKIKSMPRVGVDYAGKWAKKPLRFTF</sequence>
<keyword evidence="2 5" id="KW-0227">DNA damage</keyword>
<comment type="similarity">
    <text evidence="1 5">Belongs to the DNA glycosylase MPG family.</text>
</comment>
<dbReference type="GO" id="GO:0003905">
    <property type="term" value="F:alkylbase DNA N-glycosylase activity"/>
    <property type="evidence" value="ECO:0007669"/>
    <property type="project" value="InterPro"/>
</dbReference>
<evidence type="ECO:0000256" key="2">
    <source>
        <dbReference type="ARBA" id="ARBA00022763"/>
    </source>
</evidence>
<dbReference type="NCBIfam" id="TIGR00567">
    <property type="entry name" value="3mg"/>
    <property type="match status" value="1"/>
</dbReference>
<organism evidence="6 7">
    <name type="scientific">Candidatus Giovannonibacteria bacterium RIFCSPLOWO2_12_FULL_43_26</name>
    <dbReference type="NCBI Taxonomy" id="1798363"/>
    <lineage>
        <taxon>Bacteria</taxon>
        <taxon>Candidatus Giovannoniibacteriota</taxon>
    </lineage>
</organism>
<evidence type="ECO:0000256" key="5">
    <source>
        <dbReference type="HAMAP-Rule" id="MF_00527"/>
    </source>
</evidence>
<protein>
    <recommendedName>
        <fullName evidence="5">Putative 3-methyladenine DNA glycosylase</fullName>
        <ecNumber evidence="5">3.2.2.-</ecNumber>
    </recommendedName>
</protein>
<keyword evidence="3 5" id="KW-0378">Hydrolase</keyword>
<dbReference type="InterPro" id="IPR011034">
    <property type="entry name" value="Formyl_transferase-like_C_sf"/>
</dbReference>
<dbReference type="Gene3D" id="3.10.300.10">
    <property type="entry name" value="Methylpurine-DNA glycosylase (MPG)"/>
    <property type="match status" value="1"/>
</dbReference>
<name>A0A1F5XY23_9BACT</name>
<dbReference type="CDD" id="cd00540">
    <property type="entry name" value="AAG"/>
    <property type="match status" value="1"/>
</dbReference>
<evidence type="ECO:0000313" key="6">
    <source>
        <dbReference type="EMBL" id="OGF92847.1"/>
    </source>
</evidence>
<dbReference type="AlphaFoldDB" id="A0A1F5XY23"/>
<dbReference type="Pfam" id="PF02245">
    <property type="entry name" value="Pur_DNA_glyco"/>
    <property type="match status" value="1"/>
</dbReference>
<keyword evidence="4 5" id="KW-0234">DNA repair</keyword>
<dbReference type="GO" id="GO:0003677">
    <property type="term" value="F:DNA binding"/>
    <property type="evidence" value="ECO:0007669"/>
    <property type="project" value="InterPro"/>
</dbReference>
<dbReference type="PANTHER" id="PTHR10429:SF0">
    <property type="entry name" value="DNA-3-METHYLADENINE GLYCOSYLASE"/>
    <property type="match status" value="1"/>
</dbReference>
<dbReference type="EC" id="3.2.2.-" evidence="5"/>